<dbReference type="InterPro" id="IPR017521">
    <property type="entry name" value="Sugar_tfrase_PEP-CTERM_Stp1"/>
</dbReference>
<organism evidence="1 2">
    <name type="scientific">Allosphingosinicella humi</name>
    <dbReference type="NCBI Taxonomy" id="2068657"/>
    <lineage>
        <taxon>Bacteria</taxon>
        <taxon>Pseudomonadati</taxon>
        <taxon>Pseudomonadota</taxon>
        <taxon>Alphaproteobacteria</taxon>
        <taxon>Sphingomonadales</taxon>
        <taxon>Sphingomonadaceae</taxon>
        <taxon>Allosphingosinicella</taxon>
    </lineage>
</organism>
<dbReference type="AlphaFoldDB" id="A0A2U2IYL7"/>
<evidence type="ECO:0000313" key="2">
    <source>
        <dbReference type="Proteomes" id="UP000245916"/>
    </source>
</evidence>
<keyword evidence="1" id="KW-0808">Transferase</keyword>
<dbReference type="OrthoDB" id="9807209at2"/>
<gene>
    <name evidence="1" type="ORF">DF286_13410</name>
</gene>
<dbReference type="EMBL" id="QFFF01000002">
    <property type="protein sequence ID" value="PWG01141.1"/>
    <property type="molecule type" value="Genomic_DNA"/>
</dbReference>
<dbReference type="Proteomes" id="UP000245916">
    <property type="component" value="Unassembled WGS sequence"/>
</dbReference>
<dbReference type="Gene3D" id="3.40.50.2000">
    <property type="entry name" value="Glycogen Phosphorylase B"/>
    <property type="match status" value="2"/>
</dbReference>
<protein>
    <submittedName>
        <fullName evidence="1">TIGR03087 family PEP-CTERM/XrtA system glycosyltransferase</fullName>
    </submittedName>
</protein>
<dbReference type="PANTHER" id="PTHR12526">
    <property type="entry name" value="GLYCOSYLTRANSFERASE"/>
    <property type="match status" value="1"/>
</dbReference>
<dbReference type="Pfam" id="PF13692">
    <property type="entry name" value="Glyco_trans_1_4"/>
    <property type="match status" value="1"/>
</dbReference>
<dbReference type="NCBIfam" id="TIGR03087">
    <property type="entry name" value="stp1"/>
    <property type="match status" value="1"/>
</dbReference>
<keyword evidence="2" id="KW-1185">Reference proteome</keyword>
<dbReference type="RefSeq" id="WP_109272203.1">
    <property type="nucleotide sequence ID" value="NZ_QFFF01000002.1"/>
</dbReference>
<evidence type="ECO:0000313" key="1">
    <source>
        <dbReference type="EMBL" id="PWG01141.1"/>
    </source>
</evidence>
<accession>A0A2U2IYL7</accession>
<name>A0A2U2IYL7_9SPHN</name>
<reference evidence="1 2" key="1">
    <citation type="submission" date="2018-05" db="EMBL/GenBank/DDBJ databases">
        <title>Genome of Sphingosinicella humi QZX222.</title>
        <authorList>
            <person name="Qiao Z."/>
            <person name="Wang G."/>
        </authorList>
    </citation>
    <scope>NUCLEOTIDE SEQUENCE [LARGE SCALE GENOMIC DNA]</scope>
    <source>
        <strain evidence="1 2">QZX222</strain>
    </source>
</reference>
<dbReference type="GO" id="GO:0016757">
    <property type="term" value="F:glycosyltransferase activity"/>
    <property type="evidence" value="ECO:0007669"/>
    <property type="project" value="TreeGrafter"/>
</dbReference>
<proteinExistence type="predicted"/>
<comment type="caution">
    <text evidence="1">The sequence shown here is derived from an EMBL/GenBank/DDBJ whole genome shotgun (WGS) entry which is preliminary data.</text>
</comment>
<dbReference type="SUPFAM" id="SSF53756">
    <property type="entry name" value="UDP-Glycosyltransferase/glycogen phosphorylase"/>
    <property type="match status" value="1"/>
</dbReference>
<dbReference type="CDD" id="cd03801">
    <property type="entry name" value="GT4_PimA-like"/>
    <property type="match status" value="1"/>
</dbReference>
<dbReference type="PANTHER" id="PTHR12526:SF600">
    <property type="entry name" value="GLYCOSYL TRANSFERASE GROUP 1"/>
    <property type="match status" value="1"/>
</dbReference>
<sequence length="406" mass="43890">MDGILFLAHRIPYPPDRGDKIRSWHMLKHLGGLARVHLACFADDEADAAHLPALREAMAGSLGEAHVEVRRTGRLKAGLQALVSGEPLSLPLFDSPAFRAFVNPLLASGSVGTVFAFSSQMAQFVPRGAKPRFVMDFVDMDSAKFAGYAEEARAPFSWVYRREAAKLFAFERATAARADVSLFVSESEAGLFRSKAVLPAADIRAIQNGVDLDFYDPAAEFPKLESMGGPLIAFTGQMDYLPNIEAVTTFARDVLPLIRRQRPDARFAIVGRSPTEGVQRLEQGENVVVTGAVSDIRTWLAAADVVVAPLRVARGVQNKVLEAMAMARPVVASPAAFEGIEAEPGRDLIVAKGTRAQADAVLGLLDPQVAEAMGRSARAQMERAYRWETRLAPLTDILAEPGRAAA</sequence>